<dbReference type="FunFam" id="3.40.50.300:FF:000326">
    <property type="entry name" value="P-loop containing nucleoside triphosphate hydrolase"/>
    <property type="match status" value="1"/>
</dbReference>
<accession>A0A453CKK9</accession>
<feature type="domain" description="DNA2/NAM7 helicase-like C-terminal" evidence="5">
    <location>
        <begin position="13"/>
        <end position="126"/>
    </location>
</feature>
<sequence>IEDSWEDVDELGHSRKNVVEVTIIQEILQNLRRACSKTMKKVTVGVICPYSAQVLAIQEKLRKIKFGPLSVKISSVDGFQGGEEDIIILSTVRSNSDGVVGFVSDRQRTNVALTRARHCLWILGNTATLSRSGSIWADLVHNAKERQCFFNAKSDGAISRVIAKHESELSSVKDKSVTPLQVKNNTVRVLTRWSLSSTTYELS</sequence>
<keyword evidence="7" id="KW-1185">Reference proteome</keyword>
<dbReference type="InterPro" id="IPR045055">
    <property type="entry name" value="DNA2/NAM7-like"/>
</dbReference>
<protein>
    <recommendedName>
        <fullName evidence="5">DNA2/NAM7 helicase-like C-terminal domain-containing protein</fullName>
    </recommendedName>
</protein>
<dbReference type="Pfam" id="PF13087">
    <property type="entry name" value="AAA_12"/>
    <property type="match status" value="1"/>
</dbReference>
<name>A0A453CKK9_AEGTS</name>
<dbReference type="CDD" id="cd18808">
    <property type="entry name" value="SF1_C_Upf1"/>
    <property type="match status" value="1"/>
</dbReference>
<reference evidence="6" key="4">
    <citation type="submission" date="2019-03" db="UniProtKB">
        <authorList>
            <consortium name="EnsemblPlants"/>
        </authorList>
    </citation>
    <scope>IDENTIFICATION</scope>
</reference>
<evidence type="ECO:0000256" key="4">
    <source>
        <dbReference type="ARBA" id="ARBA00022840"/>
    </source>
</evidence>
<evidence type="ECO:0000313" key="6">
    <source>
        <dbReference type="EnsemblPlants" id="AET2Gv20879000.5"/>
    </source>
</evidence>
<reference evidence="7" key="2">
    <citation type="journal article" date="2017" name="Nat. Plants">
        <title>The Aegilops tauschii genome reveals multiple impacts of transposons.</title>
        <authorList>
            <person name="Zhao G."/>
            <person name="Zou C."/>
            <person name="Li K."/>
            <person name="Wang K."/>
            <person name="Li T."/>
            <person name="Gao L."/>
            <person name="Zhang X."/>
            <person name="Wang H."/>
            <person name="Yang Z."/>
            <person name="Liu X."/>
            <person name="Jiang W."/>
            <person name="Mao L."/>
            <person name="Kong X."/>
            <person name="Jiao Y."/>
            <person name="Jia J."/>
        </authorList>
    </citation>
    <scope>NUCLEOTIDE SEQUENCE [LARGE SCALE GENOMIC DNA]</scope>
    <source>
        <strain evidence="7">cv. AL8/78</strain>
    </source>
</reference>
<dbReference type="InterPro" id="IPR041679">
    <property type="entry name" value="DNA2/NAM7-like_C"/>
</dbReference>
<dbReference type="AlphaFoldDB" id="A0A453CKK9"/>
<reference evidence="6" key="3">
    <citation type="journal article" date="2017" name="Nature">
        <title>Genome sequence of the progenitor of the wheat D genome Aegilops tauschii.</title>
        <authorList>
            <person name="Luo M.C."/>
            <person name="Gu Y.Q."/>
            <person name="Puiu D."/>
            <person name="Wang H."/>
            <person name="Twardziok S.O."/>
            <person name="Deal K.R."/>
            <person name="Huo N."/>
            <person name="Zhu T."/>
            <person name="Wang L."/>
            <person name="Wang Y."/>
            <person name="McGuire P.E."/>
            <person name="Liu S."/>
            <person name="Long H."/>
            <person name="Ramasamy R.K."/>
            <person name="Rodriguez J.C."/>
            <person name="Van S.L."/>
            <person name="Yuan L."/>
            <person name="Wang Z."/>
            <person name="Xia Z."/>
            <person name="Xiao L."/>
            <person name="Anderson O.D."/>
            <person name="Ouyang S."/>
            <person name="Liang Y."/>
            <person name="Zimin A.V."/>
            <person name="Pertea G."/>
            <person name="Qi P."/>
            <person name="Bennetzen J.L."/>
            <person name="Dai X."/>
            <person name="Dawson M.W."/>
            <person name="Muller H.G."/>
            <person name="Kugler K."/>
            <person name="Rivarola-Duarte L."/>
            <person name="Spannagl M."/>
            <person name="Mayer K.F.X."/>
            <person name="Lu F.H."/>
            <person name="Bevan M.W."/>
            <person name="Leroy P."/>
            <person name="Li P."/>
            <person name="You F.M."/>
            <person name="Sun Q."/>
            <person name="Liu Z."/>
            <person name="Lyons E."/>
            <person name="Wicker T."/>
            <person name="Salzberg S.L."/>
            <person name="Devos K.M."/>
            <person name="Dvorak J."/>
        </authorList>
    </citation>
    <scope>NUCLEOTIDE SEQUENCE [LARGE SCALE GENOMIC DNA]</scope>
    <source>
        <strain evidence="6">cv. AL8/78</strain>
    </source>
</reference>
<evidence type="ECO:0000256" key="2">
    <source>
        <dbReference type="ARBA" id="ARBA00022801"/>
    </source>
</evidence>
<reference evidence="6" key="5">
    <citation type="journal article" date="2021" name="G3 (Bethesda)">
        <title>Aegilops tauschii genome assembly Aet v5.0 features greater sequence contiguity and improved annotation.</title>
        <authorList>
            <person name="Wang L."/>
            <person name="Zhu T."/>
            <person name="Rodriguez J.C."/>
            <person name="Deal K.R."/>
            <person name="Dubcovsky J."/>
            <person name="McGuire P.E."/>
            <person name="Lux T."/>
            <person name="Spannagl M."/>
            <person name="Mayer K.F.X."/>
            <person name="Baldrich P."/>
            <person name="Meyers B.C."/>
            <person name="Huo N."/>
            <person name="Gu Y.Q."/>
            <person name="Zhou H."/>
            <person name="Devos K.M."/>
            <person name="Bennetzen J.L."/>
            <person name="Unver T."/>
            <person name="Budak H."/>
            <person name="Gulick P.J."/>
            <person name="Galiba G."/>
            <person name="Kalapos B."/>
            <person name="Nelson D.R."/>
            <person name="Li P."/>
            <person name="You F.M."/>
            <person name="Luo M.C."/>
            <person name="Dvorak J."/>
        </authorList>
    </citation>
    <scope>NUCLEOTIDE SEQUENCE [LARGE SCALE GENOMIC DNA]</scope>
    <source>
        <strain evidence="6">cv. AL8/78</strain>
    </source>
</reference>
<proteinExistence type="predicted"/>
<dbReference type="Gramene" id="AET2Gv20879000.5">
    <property type="protein sequence ID" value="AET2Gv20879000.5"/>
    <property type="gene ID" value="AET2Gv20879000"/>
</dbReference>
<dbReference type="Proteomes" id="UP000015105">
    <property type="component" value="Chromosome 2D"/>
</dbReference>
<evidence type="ECO:0000259" key="5">
    <source>
        <dbReference type="Pfam" id="PF13087"/>
    </source>
</evidence>
<dbReference type="GO" id="GO:0016787">
    <property type="term" value="F:hydrolase activity"/>
    <property type="evidence" value="ECO:0007669"/>
    <property type="project" value="UniProtKB-KW"/>
</dbReference>
<evidence type="ECO:0000256" key="3">
    <source>
        <dbReference type="ARBA" id="ARBA00022806"/>
    </source>
</evidence>
<keyword evidence="1" id="KW-0547">Nucleotide-binding</keyword>
<dbReference type="GO" id="GO:0004386">
    <property type="term" value="F:helicase activity"/>
    <property type="evidence" value="ECO:0007669"/>
    <property type="project" value="UniProtKB-KW"/>
</dbReference>
<keyword evidence="4" id="KW-0067">ATP-binding</keyword>
<dbReference type="PANTHER" id="PTHR10887">
    <property type="entry name" value="DNA2/NAM7 HELICASE FAMILY"/>
    <property type="match status" value="1"/>
</dbReference>
<dbReference type="GO" id="GO:0005524">
    <property type="term" value="F:ATP binding"/>
    <property type="evidence" value="ECO:0007669"/>
    <property type="project" value="UniProtKB-KW"/>
</dbReference>
<organism evidence="6 7">
    <name type="scientific">Aegilops tauschii subsp. strangulata</name>
    <name type="common">Goatgrass</name>
    <dbReference type="NCBI Taxonomy" id="200361"/>
    <lineage>
        <taxon>Eukaryota</taxon>
        <taxon>Viridiplantae</taxon>
        <taxon>Streptophyta</taxon>
        <taxon>Embryophyta</taxon>
        <taxon>Tracheophyta</taxon>
        <taxon>Spermatophyta</taxon>
        <taxon>Magnoliopsida</taxon>
        <taxon>Liliopsida</taxon>
        <taxon>Poales</taxon>
        <taxon>Poaceae</taxon>
        <taxon>BOP clade</taxon>
        <taxon>Pooideae</taxon>
        <taxon>Triticodae</taxon>
        <taxon>Triticeae</taxon>
        <taxon>Triticinae</taxon>
        <taxon>Aegilops</taxon>
    </lineage>
</organism>
<evidence type="ECO:0000256" key="1">
    <source>
        <dbReference type="ARBA" id="ARBA00022741"/>
    </source>
</evidence>
<evidence type="ECO:0000313" key="7">
    <source>
        <dbReference type="Proteomes" id="UP000015105"/>
    </source>
</evidence>
<dbReference type="InterPro" id="IPR027417">
    <property type="entry name" value="P-loop_NTPase"/>
</dbReference>
<dbReference type="SUPFAM" id="SSF52540">
    <property type="entry name" value="P-loop containing nucleoside triphosphate hydrolases"/>
    <property type="match status" value="1"/>
</dbReference>
<dbReference type="Gene3D" id="3.40.50.300">
    <property type="entry name" value="P-loop containing nucleotide triphosphate hydrolases"/>
    <property type="match status" value="1"/>
</dbReference>
<dbReference type="InterPro" id="IPR047187">
    <property type="entry name" value="SF1_C_Upf1"/>
</dbReference>
<dbReference type="GO" id="GO:0005694">
    <property type="term" value="C:chromosome"/>
    <property type="evidence" value="ECO:0007669"/>
    <property type="project" value="UniProtKB-ARBA"/>
</dbReference>
<keyword evidence="3" id="KW-0347">Helicase</keyword>
<keyword evidence="2" id="KW-0378">Hydrolase</keyword>
<dbReference type="EnsemblPlants" id="AET2Gv20879000.5">
    <property type="protein sequence ID" value="AET2Gv20879000.5"/>
    <property type="gene ID" value="AET2Gv20879000"/>
</dbReference>
<reference evidence="7" key="1">
    <citation type="journal article" date="2014" name="Science">
        <title>Ancient hybridizations among the ancestral genomes of bread wheat.</title>
        <authorList>
            <consortium name="International Wheat Genome Sequencing Consortium,"/>
            <person name="Marcussen T."/>
            <person name="Sandve S.R."/>
            <person name="Heier L."/>
            <person name="Spannagl M."/>
            <person name="Pfeifer M."/>
            <person name="Jakobsen K.S."/>
            <person name="Wulff B.B."/>
            <person name="Steuernagel B."/>
            <person name="Mayer K.F."/>
            <person name="Olsen O.A."/>
        </authorList>
    </citation>
    <scope>NUCLEOTIDE SEQUENCE [LARGE SCALE GENOMIC DNA]</scope>
    <source>
        <strain evidence="7">cv. AL8/78</strain>
    </source>
</reference>
<dbReference type="PANTHER" id="PTHR10887:SF515">
    <property type="entry name" value="P-LOOP CONTAINING NUCLEOSIDE TRIPHOSPHATE HYDROLASES SUPERFAMILY PROTEIN"/>
    <property type="match status" value="1"/>
</dbReference>